<dbReference type="PROSITE" id="PS50222">
    <property type="entry name" value="EF_HAND_2"/>
    <property type="match status" value="2"/>
</dbReference>
<dbReference type="GO" id="GO:0005829">
    <property type="term" value="C:cytosol"/>
    <property type="evidence" value="ECO:0007669"/>
    <property type="project" value="TreeGrafter"/>
</dbReference>
<keyword evidence="2" id="KW-0677">Repeat</keyword>
<feature type="region of interest" description="Disordered" evidence="7">
    <location>
        <begin position="40"/>
        <end position="69"/>
    </location>
</feature>
<dbReference type="InterPro" id="IPR028846">
    <property type="entry name" value="Recoverin"/>
</dbReference>
<keyword evidence="11" id="KW-1185">Reference proteome</keyword>
<dbReference type="InterPro" id="IPR011992">
    <property type="entry name" value="EF-hand-dom_pair"/>
</dbReference>
<dbReference type="GO" id="GO:0008270">
    <property type="term" value="F:zinc ion binding"/>
    <property type="evidence" value="ECO:0007669"/>
    <property type="project" value="UniProtKB-KW"/>
</dbReference>
<dbReference type="InterPro" id="IPR002048">
    <property type="entry name" value="EF_hand_dom"/>
</dbReference>
<dbReference type="PANTHER" id="PTHR23055:SF187">
    <property type="entry name" value="EF HAND DOMAIN PROTEIN (AFU_ORTHOLOGUE AFUA_6G07310)"/>
    <property type="match status" value="1"/>
</dbReference>
<dbReference type="OrthoDB" id="2122982at2759"/>
<feature type="domain" description="ZZ-type" evidence="8">
    <location>
        <begin position="227"/>
        <end position="279"/>
    </location>
</feature>
<evidence type="ECO:0000256" key="4">
    <source>
        <dbReference type="ARBA" id="ARBA00022833"/>
    </source>
</evidence>
<evidence type="ECO:0000313" key="11">
    <source>
        <dbReference type="Proteomes" id="UP000002668"/>
    </source>
</evidence>
<dbReference type="Pfam" id="PF00569">
    <property type="entry name" value="ZZ"/>
    <property type="match status" value="1"/>
</dbReference>
<evidence type="ECO:0000256" key="3">
    <source>
        <dbReference type="ARBA" id="ARBA00022771"/>
    </source>
</evidence>
<name>E4ZSY0_LEPMJ</name>
<dbReference type="eggNOG" id="KOG4582">
    <property type="taxonomic scope" value="Eukaryota"/>
</dbReference>
<dbReference type="PRINTS" id="PR00450">
    <property type="entry name" value="RECOVERIN"/>
</dbReference>
<accession>E4ZSY0</accession>
<dbReference type="GO" id="GO:0005509">
    <property type="term" value="F:calcium ion binding"/>
    <property type="evidence" value="ECO:0007669"/>
    <property type="project" value="InterPro"/>
</dbReference>
<dbReference type="InterPro" id="IPR000433">
    <property type="entry name" value="Znf_ZZ"/>
</dbReference>
<dbReference type="PANTHER" id="PTHR23055">
    <property type="entry name" value="CALCIUM BINDING PROTEINS"/>
    <property type="match status" value="1"/>
</dbReference>
<dbReference type="InParanoid" id="E4ZSY0"/>
<keyword evidence="1" id="KW-0479">Metal-binding</keyword>
<dbReference type="HOGENOM" id="CLU_009681_0_0_1"/>
<dbReference type="PROSITE" id="PS50135">
    <property type="entry name" value="ZF_ZZ_2"/>
    <property type="match status" value="1"/>
</dbReference>
<dbReference type="OMA" id="RWHCANC"/>
<dbReference type="SUPFAM" id="SSF57850">
    <property type="entry name" value="RING/U-box"/>
    <property type="match status" value="1"/>
</dbReference>
<dbReference type="InterPro" id="IPR018247">
    <property type="entry name" value="EF_Hand_1_Ca_BS"/>
</dbReference>
<evidence type="ECO:0000256" key="7">
    <source>
        <dbReference type="SAM" id="MobiDB-lite"/>
    </source>
</evidence>
<dbReference type="Proteomes" id="UP000002668">
    <property type="component" value="Genome"/>
</dbReference>
<organism evidence="11">
    <name type="scientific">Leptosphaeria maculans (strain JN3 / isolate v23.1.3 / race Av1-4-5-6-7-8)</name>
    <name type="common">Blackleg fungus</name>
    <name type="synonym">Phoma lingam</name>
    <dbReference type="NCBI Taxonomy" id="985895"/>
    <lineage>
        <taxon>Eukaryota</taxon>
        <taxon>Fungi</taxon>
        <taxon>Dikarya</taxon>
        <taxon>Ascomycota</taxon>
        <taxon>Pezizomycotina</taxon>
        <taxon>Dothideomycetes</taxon>
        <taxon>Pleosporomycetidae</taxon>
        <taxon>Pleosporales</taxon>
        <taxon>Pleosporineae</taxon>
        <taxon>Leptosphaeriaceae</taxon>
        <taxon>Plenodomus</taxon>
        <taxon>Plenodomus lingam/Leptosphaeria maculans species complex</taxon>
    </lineage>
</organism>
<evidence type="ECO:0000256" key="6">
    <source>
        <dbReference type="PROSITE-ProRule" id="PRU00228"/>
    </source>
</evidence>
<dbReference type="InterPro" id="IPR043145">
    <property type="entry name" value="Znf_ZZ_sf"/>
</dbReference>
<dbReference type="STRING" id="985895.E4ZSY0"/>
<feature type="domain" description="EF-hand" evidence="9">
    <location>
        <begin position="365"/>
        <end position="400"/>
    </location>
</feature>
<feature type="region of interest" description="Disordered" evidence="7">
    <location>
        <begin position="178"/>
        <end position="200"/>
    </location>
</feature>
<dbReference type="AlphaFoldDB" id="E4ZSY0"/>
<dbReference type="Pfam" id="PF13202">
    <property type="entry name" value="EF-hand_5"/>
    <property type="match status" value="1"/>
</dbReference>
<dbReference type="CDD" id="cd02340">
    <property type="entry name" value="ZZ_NBR1_like"/>
    <property type="match status" value="1"/>
</dbReference>
<evidence type="ECO:0000313" key="10">
    <source>
        <dbReference type="EMBL" id="CBX94568.1"/>
    </source>
</evidence>
<evidence type="ECO:0000256" key="5">
    <source>
        <dbReference type="ARBA" id="ARBA00022837"/>
    </source>
</evidence>
<feature type="compositionally biased region" description="Polar residues" evidence="7">
    <location>
        <begin position="585"/>
        <end position="594"/>
    </location>
</feature>
<dbReference type="VEuPathDB" id="FungiDB:LEMA_P120590.1"/>
<dbReference type="GeneID" id="13291180"/>
<dbReference type="Gene3D" id="3.30.60.90">
    <property type="match status" value="1"/>
</dbReference>
<feature type="region of interest" description="Disordered" evidence="7">
    <location>
        <begin position="554"/>
        <end position="598"/>
    </location>
</feature>
<dbReference type="SUPFAM" id="SSF47473">
    <property type="entry name" value="EF-hand"/>
    <property type="match status" value="1"/>
</dbReference>
<evidence type="ECO:0000259" key="8">
    <source>
        <dbReference type="PROSITE" id="PS50135"/>
    </source>
</evidence>
<gene>
    <name evidence="10" type="ORF">LEMA_P120590.1</name>
</gene>
<dbReference type="GO" id="GO:0016020">
    <property type="term" value="C:membrane"/>
    <property type="evidence" value="ECO:0007669"/>
    <property type="project" value="TreeGrafter"/>
</dbReference>
<dbReference type="EMBL" id="FP929123">
    <property type="protein sequence ID" value="CBX94568.1"/>
    <property type="molecule type" value="Genomic_DNA"/>
</dbReference>
<protein>
    <submittedName>
        <fullName evidence="10">Similar to EF hand domain containing protein</fullName>
    </submittedName>
</protein>
<dbReference type="eggNOG" id="KOG0044">
    <property type="taxonomic scope" value="Eukaryota"/>
</dbReference>
<sequence length="1084" mass="122948">MPSSTPSSLRYRPAILVFTGAAAAYAAYLVYNSFQASPSDGLHRSNAVRRRSRRREYAAAPASQNDQDMSSLGEIDIEGASIQLNPHDPIRAGELHDMIMRARPDFTEQEVTNAIDHVYDVFFDRFFRSEFRDRVPSTVEVEAIRQWIGDRIPDQAAIQRAVRRHAEAFAQDGSTAVNGTESIAGTDLSWGSEDDEEEAMIDQDGQTLQRTLYYIAEERARQYGVVHRGITCNGCDEKPIRGVRWHCANCVDFDLCSICEATNSHCKTHILYKIRIPAPHLNLQRQEVLYPGKPHKMSMSVDPALKKRLVSETKMEAEEIDALWDQFSCLAGTRWREDPNNVFYALDRRAFNHAFVPRYNTFTAAPNLIYDRIFAYYDTDNNGLIGFEEWIKGIDGMHTTDVEVKARIVFNGYDIDGDGYISRRDLLRIFRAFHAIEKEATQNYVAGLTDDYAPRNQMKKISSSQPLGSGFSPHGIVPIALDPSRFSKSYNDDTNTAPVLRDENSDLANREAMLRATRQSVLRENDLSSEHPLVRQLSQTVTDRWARRQFYVDEEEGMGPPGGPTDKDEVTDGVARENGRPDMSPSPSKPTNASWAGYDIPEPEKDLGKEVLYQISQEGFNELLDPLFQEKEDLAMDVFDTRTLRRENAAAIDKMLALFDTYKKDAGAIAQIGFFRYAHVVIETFCSVFEYANQDGTLQDATRSDNGQGLDREKVKHVLYGHYSKTEEVLHRFLRLQVVKTSDYKEPDAMTLWNIMLCMLQLREEALHAAFQCIESLGWFVSIDDCKMPSVDYDQTWPQFRPNSSTDTYTTWASPGNPHYKKNPGSIEEPSIYGYNLPVLGYNAPTRHSKASGEYLMSAPEGPFFVYVDPDSMIGDLEVVAPVQGDEKMSTNPPTELPDAPADIPASTSVPDPAETIVQEVDHPSLEMRTEDLYRRTRHWGTYDNDPEMFRFSITPTSLTTAFLNYESDPAVHSLYSPYNPALDPLKPVVRRIRQRAMNPNSNFHVTMLASLQLVEQEIFERKGSGLIGYEEFAGFMREGKLTFLESWLEWAVPGGMLNSGFARELHHHETGFWKLYGHHRLGE</sequence>
<dbReference type="SMART" id="SM00291">
    <property type="entry name" value="ZnF_ZZ"/>
    <property type="match status" value="1"/>
</dbReference>
<proteinExistence type="predicted"/>
<keyword evidence="5" id="KW-0106">Calcium</keyword>
<dbReference type="Gene3D" id="1.10.238.10">
    <property type="entry name" value="EF-hand"/>
    <property type="match status" value="1"/>
</dbReference>
<dbReference type="PROSITE" id="PS01357">
    <property type="entry name" value="ZF_ZZ_1"/>
    <property type="match status" value="1"/>
</dbReference>
<reference evidence="11" key="1">
    <citation type="journal article" date="2011" name="Nat. Commun.">
        <title>Effector diversification within compartments of the Leptosphaeria maculans genome affected by Repeat-Induced Point mutations.</title>
        <authorList>
            <person name="Rouxel T."/>
            <person name="Grandaubert J."/>
            <person name="Hane J.K."/>
            <person name="Hoede C."/>
            <person name="van de Wouw A.P."/>
            <person name="Couloux A."/>
            <person name="Dominguez V."/>
            <person name="Anthouard V."/>
            <person name="Bally P."/>
            <person name="Bourras S."/>
            <person name="Cozijnsen A.J."/>
            <person name="Ciuffetti L.M."/>
            <person name="Degrave A."/>
            <person name="Dilmaghani A."/>
            <person name="Duret L."/>
            <person name="Fudal I."/>
            <person name="Goodwin S.B."/>
            <person name="Gout L."/>
            <person name="Glaser N."/>
            <person name="Linglin J."/>
            <person name="Kema G.H.J."/>
            <person name="Lapalu N."/>
            <person name="Lawrence C.B."/>
            <person name="May K."/>
            <person name="Meyer M."/>
            <person name="Ollivier B."/>
            <person name="Poulain J."/>
            <person name="Schoch C.L."/>
            <person name="Simon A."/>
            <person name="Spatafora J.W."/>
            <person name="Stachowiak A."/>
            <person name="Turgeon B.G."/>
            <person name="Tyler B.M."/>
            <person name="Vincent D."/>
            <person name="Weissenbach J."/>
            <person name="Amselem J."/>
            <person name="Quesneville H."/>
            <person name="Oliver R.P."/>
            <person name="Wincker P."/>
            <person name="Balesdent M.-H."/>
            <person name="Howlett B.J."/>
        </authorList>
    </citation>
    <scope>NUCLEOTIDE SEQUENCE [LARGE SCALE GENOMIC DNA]</scope>
    <source>
        <strain evidence="11">JN3 / isolate v23.1.3 / race Av1-4-5-6-7-8</strain>
    </source>
</reference>
<keyword evidence="3 6" id="KW-0863">Zinc-finger</keyword>
<dbReference type="PROSITE" id="PS00018">
    <property type="entry name" value="EF_HAND_1"/>
    <property type="match status" value="2"/>
</dbReference>
<evidence type="ECO:0000256" key="2">
    <source>
        <dbReference type="ARBA" id="ARBA00022737"/>
    </source>
</evidence>
<evidence type="ECO:0000259" key="9">
    <source>
        <dbReference type="PROSITE" id="PS50222"/>
    </source>
</evidence>
<feature type="compositionally biased region" description="Basic and acidic residues" evidence="7">
    <location>
        <begin position="565"/>
        <end position="580"/>
    </location>
</feature>
<dbReference type="SMART" id="SM00054">
    <property type="entry name" value="EFh"/>
    <property type="match status" value="2"/>
</dbReference>
<evidence type="ECO:0000256" key="1">
    <source>
        <dbReference type="ARBA" id="ARBA00022723"/>
    </source>
</evidence>
<dbReference type="CDD" id="cd00051">
    <property type="entry name" value="EFh"/>
    <property type="match status" value="1"/>
</dbReference>
<feature type="domain" description="EF-hand" evidence="9">
    <location>
        <begin position="401"/>
        <end position="436"/>
    </location>
</feature>
<keyword evidence="4" id="KW-0862">Zinc</keyword>